<name>A0A9X4QMZ3_9BACL</name>
<evidence type="ECO:0000313" key="2">
    <source>
        <dbReference type="EMBL" id="MDG0792258.1"/>
    </source>
</evidence>
<reference evidence="2 3" key="1">
    <citation type="submission" date="2022-10" db="EMBL/GenBank/DDBJ databases">
        <title>Comparative genomic analysis of Cohnella hashimotonis sp. nov., isolated from the International Space Station.</title>
        <authorList>
            <person name="Simpson A."/>
            <person name="Venkateswaran K."/>
        </authorList>
    </citation>
    <scope>NUCLEOTIDE SEQUENCE [LARGE SCALE GENOMIC DNA]</scope>
    <source>
        <strain evidence="2 3">DSM 18997</strain>
    </source>
</reference>
<protein>
    <submittedName>
        <fullName evidence="2">DUF4145 domain-containing protein</fullName>
    </submittedName>
</protein>
<dbReference type="RefSeq" id="WP_277566074.1">
    <property type="nucleotide sequence ID" value="NZ_JAPDHZ010000003.1"/>
</dbReference>
<dbReference type="InterPro" id="IPR025285">
    <property type="entry name" value="DUF4145"/>
</dbReference>
<dbReference type="EMBL" id="JAPDHZ010000003">
    <property type="protein sequence ID" value="MDG0792258.1"/>
    <property type="molecule type" value="Genomic_DNA"/>
</dbReference>
<gene>
    <name evidence="2" type="ORF">OMP38_16315</name>
</gene>
<dbReference type="Proteomes" id="UP001153387">
    <property type="component" value="Unassembled WGS sequence"/>
</dbReference>
<keyword evidence="3" id="KW-1185">Reference proteome</keyword>
<evidence type="ECO:0000313" key="3">
    <source>
        <dbReference type="Proteomes" id="UP001153387"/>
    </source>
</evidence>
<dbReference type="AlphaFoldDB" id="A0A9X4QMZ3"/>
<proteinExistence type="predicted"/>
<organism evidence="2 3">
    <name type="scientific">Cohnella ginsengisoli</name>
    <dbReference type="NCBI Taxonomy" id="425004"/>
    <lineage>
        <taxon>Bacteria</taxon>
        <taxon>Bacillati</taxon>
        <taxon>Bacillota</taxon>
        <taxon>Bacilli</taxon>
        <taxon>Bacillales</taxon>
        <taxon>Paenibacillaceae</taxon>
        <taxon>Cohnella</taxon>
    </lineage>
</organism>
<dbReference type="Pfam" id="PF13643">
    <property type="entry name" value="DUF4145"/>
    <property type="match status" value="1"/>
</dbReference>
<sequence>MLDIKEWKWEKVRPKDKSEHTLSCPYCNVKVRAVSDIRIFDADTGAIKYHIYKCPECYMPITIGLDGRVIPTSQFLPFEDIPYLPARIEKMYCECRKCFSNDCFYSVIMVARTMIMHVAADLGAASNLRFIEYINYLENQGYISRHSRTWVDKIRTLGNQYIHELDEATKQEAELAIVFIMHLLIDVYKLPEMAK</sequence>
<comment type="caution">
    <text evidence="2">The sequence shown here is derived from an EMBL/GenBank/DDBJ whole genome shotgun (WGS) entry which is preliminary data.</text>
</comment>
<evidence type="ECO:0000259" key="1">
    <source>
        <dbReference type="Pfam" id="PF13643"/>
    </source>
</evidence>
<accession>A0A9X4QMZ3</accession>
<feature type="domain" description="DUF4145" evidence="1">
    <location>
        <begin position="94"/>
        <end position="179"/>
    </location>
</feature>